<organism evidence="2 3">
    <name type="scientific">Lysinibacillus contaminans</name>
    <dbReference type="NCBI Taxonomy" id="1293441"/>
    <lineage>
        <taxon>Bacteria</taxon>
        <taxon>Bacillati</taxon>
        <taxon>Bacillota</taxon>
        <taxon>Bacilli</taxon>
        <taxon>Bacillales</taxon>
        <taxon>Bacillaceae</taxon>
        <taxon>Lysinibacillus</taxon>
    </lineage>
</organism>
<keyword evidence="1" id="KW-1133">Transmembrane helix</keyword>
<keyword evidence="1" id="KW-0472">Membrane</keyword>
<dbReference type="RefSeq" id="WP_053583211.1">
    <property type="nucleotide sequence ID" value="NZ_LGRV01000003.1"/>
</dbReference>
<sequence>MSDDVKGVSTFQQAVTAVDHERRLSELEKDVNTIKPIVYNTASSVKQIEKSVGKMEQNSDKIKGYFLAAAISGVVGIVFIALQNSIFGG</sequence>
<evidence type="ECO:0000313" key="3">
    <source>
        <dbReference type="Proteomes" id="UP000050668"/>
    </source>
</evidence>
<proteinExistence type="predicted"/>
<keyword evidence="1" id="KW-0812">Transmembrane</keyword>
<evidence type="ECO:0000256" key="1">
    <source>
        <dbReference type="SAM" id="Phobius"/>
    </source>
</evidence>
<protein>
    <submittedName>
        <fullName evidence="2">Uncharacterized protein</fullName>
    </submittedName>
</protein>
<gene>
    <name evidence="2" type="ORF">AEA09_07320</name>
</gene>
<name>A0ABR5K1Y8_9BACI</name>
<keyword evidence="3" id="KW-1185">Reference proteome</keyword>
<comment type="caution">
    <text evidence="2">The sequence shown here is derived from an EMBL/GenBank/DDBJ whole genome shotgun (WGS) entry which is preliminary data.</text>
</comment>
<dbReference type="EMBL" id="LGRV01000003">
    <property type="protein sequence ID" value="KOS68384.1"/>
    <property type="molecule type" value="Genomic_DNA"/>
</dbReference>
<accession>A0ABR5K1Y8</accession>
<dbReference type="Proteomes" id="UP000050668">
    <property type="component" value="Unassembled WGS sequence"/>
</dbReference>
<reference evidence="3" key="1">
    <citation type="submission" date="2015-07" db="EMBL/GenBank/DDBJ databases">
        <title>Fjat-14205 dsm 2895.</title>
        <authorList>
            <person name="Liu B."/>
            <person name="Wang J."/>
            <person name="Zhu Y."/>
            <person name="Liu G."/>
            <person name="Chen Q."/>
            <person name="Chen Z."/>
            <person name="Lan J."/>
            <person name="Che J."/>
            <person name="Ge C."/>
            <person name="Shi H."/>
            <person name="Pan Z."/>
            <person name="Liu X."/>
        </authorList>
    </citation>
    <scope>NUCLEOTIDE SEQUENCE [LARGE SCALE GENOMIC DNA]</scope>
    <source>
        <strain evidence="3">DSM 25560</strain>
    </source>
</reference>
<evidence type="ECO:0000313" key="2">
    <source>
        <dbReference type="EMBL" id="KOS68384.1"/>
    </source>
</evidence>
<feature type="transmembrane region" description="Helical" evidence="1">
    <location>
        <begin position="64"/>
        <end position="82"/>
    </location>
</feature>